<dbReference type="PANTHER" id="PTHR42718">
    <property type="entry name" value="MAJOR FACILITATOR SUPERFAMILY MULTIDRUG TRANSPORTER MFSC"/>
    <property type="match status" value="1"/>
</dbReference>
<evidence type="ECO:0000256" key="1">
    <source>
        <dbReference type="ARBA" id="ARBA00004651"/>
    </source>
</evidence>
<sequence length="441" mass="43549">MTTTTAANTPSTNSPAPAWVLPSLALCMLLPSLAVSSANVALPTLAQAFGEPFGAVQWVVLAFLLATTALIVAAGRLGDLVGRRRLLLAGIALFTLASAACAVAPGLPTLIAARAAQGVGAAAMMALTLAFVGDAVPKAHTGRAMGLLGTMSAVGTALGPSLGGLLIAGLGWRALFAVNLPLGLLALGLAWRVLPAASTAPRRAGLDLPGAALLALTLAVYALAMTRHLGLLPLAALGLAAFIGVEARAASPLLKLERLRDRALSAGLAMNALVSTVMMATLVVGPFHLSRQLGLGAAAVGAWMSVGPLTSALSGIPAGRLVDRFGPQSMARLGLMAVAAGCALIGVLPAALGVLAYVGPLVIVTPGYALFQAANNTAVMAGVAGDERGVVAGLLTLSRNLGLVTGASAMGALFAAAGLGATFAVATGLALFALALAKRAA</sequence>
<evidence type="ECO:0000256" key="4">
    <source>
        <dbReference type="ARBA" id="ARBA00022692"/>
    </source>
</evidence>
<dbReference type="Gene3D" id="1.20.1250.20">
    <property type="entry name" value="MFS general substrate transporter like domains"/>
    <property type="match status" value="1"/>
</dbReference>
<dbReference type="PANTHER" id="PTHR42718:SF46">
    <property type="entry name" value="BLR6921 PROTEIN"/>
    <property type="match status" value="1"/>
</dbReference>
<evidence type="ECO:0000313" key="9">
    <source>
        <dbReference type="EMBL" id="MCE4539835.1"/>
    </source>
</evidence>
<feature type="transmembrane region" description="Helical" evidence="7">
    <location>
        <begin position="293"/>
        <end position="313"/>
    </location>
</feature>
<dbReference type="InterPro" id="IPR011701">
    <property type="entry name" value="MFS"/>
</dbReference>
<evidence type="ECO:0000256" key="2">
    <source>
        <dbReference type="ARBA" id="ARBA00022448"/>
    </source>
</evidence>
<feature type="transmembrane region" description="Helical" evidence="7">
    <location>
        <begin position="58"/>
        <end position="74"/>
    </location>
</feature>
<evidence type="ECO:0000256" key="6">
    <source>
        <dbReference type="ARBA" id="ARBA00023136"/>
    </source>
</evidence>
<feature type="domain" description="Major facilitator superfamily (MFS) profile" evidence="8">
    <location>
        <begin position="20"/>
        <end position="441"/>
    </location>
</feature>
<keyword evidence="2" id="KW-0813">Transport</keyword>
<keyword evidence="3" id="KW-1003">Cell membrane</keyword>
<dbReference type="PROSITE" id="PS50850">
    <property type="entry name" value="MFS"/>
    <property type="match status" value="1"/>
</dbReference>
<feature type="transmembrane region" description="Helical" evidence="7">
    <location>
        <begin position="263"/>
        <end position="287"/>
    </location>
</feature>
<dbReference type="InterPro" id="IPR036259">
    <property type="entry name" value="MFS_trans_sf"/>
</dbReference>
<comment type="caution">
    <text evidence="9">The sequence shown here is derived from an EMBL/GenBank/DDBJ whole genome shotgun (WGS) entry which is preliminary data.</text>
</comment>
<protein>
    <submittedName>
        <fullName evidence="9">MFS transporter</fullName>
    </submittedName>
</protein>
<feature type="transmembrane region" description="Helical" evidence="7">
    <location>
        <begin position="111"/>
        <end position="132"/>
    </location>
</feature>
<dbReference type="SUPFAM" id="SSF103473">
    <property type="entry name" value="MFS general substrate transporter"/>
    <property type="match status" value="1"/>
</dbReference>
<dbReference type="Pfam" id="PF07690">
    <property type="entry name" value="MFS_1"/>
    <property type="match status" value="1"/>
</dbReference>
<evidence type="ECO:0000256" key="3">
    <source>
        <dbReference type="ARBA" id="ARBA00022475"/>
    </source>
</evidence>
<feature type="transmembrane region" description="Helical" evidence="7">
    <location>
        <begin position="86"/>
        <end position="105"/>
    </location>
</feature>
<keyword evidence="5 7" id="KW-1133">Transmembrane helix</keyword>
<gene>
    <name evidence="9" type="ORF">LXT12_21530</name>
</gene>
<dbReference type="PRINTS" id="PR01036">
    <property type="entry name" value="TCRTETB"/>
</dbReference>
<keyword evidence="4 7" id="KW-0812">Transmembrane</keyword>
<feature type="transmembrane region" description="Helical" evidence="7">
    <location>
        <begin position="174"/>
        <end position="194"/>
    </location>
</feature>
<proteinExistence type="predicted"/>
<name>A0ABS8XRJ1_9BURK</name>
<accession>A0ABS8XRJ1</accession>
<reference evidence="9 10" key="1">
    <citation type="submission" date="2021-12" db="EMBL/GenBank/DDBJ databases">
        <title>Genome seq of p7.</title>
        <authorList>
            <person name="Seo T."/>
        </authorList>
    </citation>
    <scope>NUCLEOTIDE SEQUENCE [LARGE SCALE GENOMIC DNA]</scope>
    <source>
        <strain evidence="9 10">P7</strain>
    </source>
</reference>
<evidence type="ECO:0000256" key="7">
    <source>
        <dbReference type="SAM" id="Phobius"/>
    </source>
</evidence>
<organism evidence="9 10">
    <name type="scientific">Pelomonas caseinilytica</name>
    <dbReference type="NCBI Taxonomy" id="2906763"/>
    <lineage>
        <taxon>Bacteria</taxon>
        <taxon>Pseudomonadati</taxon>
        <taxon>Pseudomonadota</taxon>
        <taxon>Betaproteobacteria</taxon>
        <taxon>Burkholderiales</taxon>
        <taxon>Sphaerotilaceae</taxon>
        <taxon>Roseateles</taxon>
    </lineage>
</organism>
<dbReference type="Gene3D" id="1.20.1720.10">
    <property type="entry name" value="Multidrug resistance protein D"/>
    <property type="match status" value="1"/>
</dbReference>
<evidence type="ECO:0000313" key="10">
    <source>
        <dbReference type="Proteomes" id="UP001201463"/>
    </source>
</evidence>
<evidence type="ECO:0000259" key="8">
    <source>
        <dbReference type="PROSITE" id="PS50850"/>
    </source>
</evidence>
<dbReference type="CDD" id="cd17321">
    <property type="entry name" value="MFS_MMR_MDR_like"/>
    <property type="match status" value="1"/>
</dbReference>
<keyword evidence="10" id="KW-1185">Reference proteome</keyword>
<feature type="transmembrane region" description="Helical" evidence="7">
    <location>
        <begin position="333"/>
        <end position="358"/>
    </location>
</feature>
<feature type="transmembrane region" description="Helical" evidence="7">
    <location>
        <begin position="412"/>
        <end position="437"/>
    </location>
</feature>
<feature type="transmembrane region" description="Helical" evidence="7">
    <location>
        <begin position="144"/>
        <end position="168"/>
    </location>
</feature>
<comment type="subcellular location">
    <subcellularLocation>
        <location evidence="1">Cell membrane</location>
        <topology evidence="1">Multi-pass membrane protein</topology>
    </subcellularLocation>
</comment>
<keyword evidence="6 7" id="KW-0472">Membrane</keyword>
<dbReference type="EMBL" id="JAJTWT010000011">
    <property type="protein sequence ID" value="MCE4539835.1"/>
    <property type="molecule type" value="Genomic_DNA"/>
</dbReference>
<dbReference type="RefSeq" id="WP_233394354.1">
    <property type="nucleotide sequence ID" value="NZ_JAJTWT010000011.1"/>
</dbReference>
<dbReference type="InterPro" id="IPR020846">
    <property type="entry name" value="MFS_dom"/>
</dbReference>
<feature type="transmembrane region" description="Helical" evidence="7">
    <location>
        <begin position="230"/>
        <end position="251"/>
    </location>
</feature>
<dbReference type="Proteomes" id="UP001201463">
    <property type="component" value="Unassembled WGS sequence"/>
</dbReference>
<evidence type="ECO:0000256" key="5">
    <source>
        <dbReference type="ARBA" id="ARBA00022989"/>
    </source>
</evidence>
<feature type="transmembrane region" description="Helical" evidence="7">
    <location>
        <begin position="206"/>
        <end position="224"/>
    </location>
</feature>